<feature type="domain" description="Activator of Hsp90 ATPase homologue 1/2-like C-terminal" evidence="2">
    <location>
        <begin position="15"/>
        <end position="133"/>
    </location>
</feature>
<evidence type="ECO:0000259" key="2">
    <source>
        <dbReference type="Pfam" id="PF08327"/>
    </source>
</evidence>
<dbReference type="CDD" id="cd07814">
    <property type="entry name" value="SRPBCC_CalC_Aha1-like"/>
    <property type="match status" value="1"/>
</dbReference>
<proteinExistence type="inferred from homology"/>
<dbReference type="InterPro" id="IPR013538">
    <property type="entry name" value="ASHA1/2-like_C"/>
</dbReference>
<accession>A0A6H2GX18</accession>
<sequence>MTDSSELGLTRHFRASREAVFQAFTQSDRFLEWWGPAGFETTAIAARIEPGGRFHYRQTSPEGQTLWGVLQFKEIESPGRLVFTNAFSDEEGRIARAFFDENWPLLIRNTIVLDEEDGGTRLRMTGSPASLRRRKLRCSAPPPA</sequence>
<keyword evidence="4" id="KW-1185">Reference proteome</keyword>
<protein>
    <submittedName>
        <fullName evidence="3">SRPBCC domain-containing protein</fullName>
    </submittedName>
</protein>
<dbReference type="Proteomes" id="UP000502136">
    <property type="component" value="Chromosome"/>
</dbReference>
<dbReference type="RefSeq" id="WP_168907523.1">
    <property type="nucleotide sequence ID" value="NZ_CP051428.1"/>
</dbReference>
<evidence type="ECO:0000256" key="1">
    <source>
        <dbReference type="ARBA" id="ARBA00006817"/>
    </source>
</evidence>
<organism evidence="3 4">
    <name type="scientific">Paenibacillus albicereus</name>
    <dbReference type="NCBI Taxonomy" id="2726185"/>
    <lineage>
        <taxon>Bacteria</taxon>
        <taxon>Bacillati</taxon>
        <taxon>Bacillota</taxon>
        <taxon>Bacilli</taxon>
        <taxon>Bacillales</taxon>
        <taxon>Paenibacillaceae</taxon>
        <taxon>Paenibacillus</taxon>
    </lineage>
</organism>
<dbReference type="KEGG" id="palr:HGI30_10550"/>
<dbReference type="EMBL" id="CP051428">
    <property type="protein sequence ID" value="QJC51945.1"/>
    <property type="molecule type" value="Genomic_DNA"/>
</dbReference>
<reference evidence="3 4" key="1">
    <citation type="submission" date="2020-04" db="EMBL/GenBank/DDBJ databases">
        <title>Novel Paenibacillus strain UniB2 isolated from commercial digestive syrup.</title>
        <authorList>
            <person name="Thorat V."/>
            <person name="Kirdat K."/>
            <person name="Tiwarekar B."/>
            <person name="Yadav A."/>
        </authorList>
    </citation>
    <scope>NUCLEOTIDE SEQUENCE [LARGE SCALE GENOMIC DNA]</scope>
    <source>
        <strain evidence="3 4">UniB2</strain>
    </source>
</reference>
<gene>
    <name evidence="3" type="ORF">HGI30_10550</name>
</gene>
<evidence type="ECO:0000313" key="4">
    <source>
        <dbReference type="Proteomes" id="UP000502136"/>
    </source>
</evidence>
<dbReference type="AlphaFoldDB" id="A0A6H2GX18"/>
<dbReference type="InterPro" id="IPR023393">
    <property type="entry name" value="START-like_dom_sf"/>
</dbReference>
<dbReference type="Gene3D" id="3.30.530.20">
    <property type="match status" value="1"/>
</dbReference>
<evidence type="ECO:0000313" key="3">
    <source>
        <dbReference type="EMBL" id="QJC51945.1"/>
    </source>
</evidence>
<name>A0A6H2GX18_9BACL</name>
<comment type="similarity">
    <text evidence="1">Belongs to the AHA1 family.</text>
</comment>
<dbReference type="SUPFAM" id="SSF55961">
    <property type="entry name" value="Bet v1-like"/>
    <property type="match status" value="1"/>
</dbReference>
<dbReference type="Pfam" id="PF08327">
    <property type="entry name" value="AHSA1"/>
    <property type="match status" value="1"/>
</dbReference>